<dbReference type="Gene3D" id="6.10.140.1340">
    <property type="match status" value="1"/>
</dbReference>
<evidence type="ECO:0000256" key="1">
    <source>
        <dbReference type="SAM" id="Phobius"/>
    </source>
</evidence>
<reference evidence="3" key="1">
    <citation type="submission" date="2016-08" db="EMBL/GenBank/DDBJ databases">
        <authorList>
            <person name="Seilhamer J.J."/>
        </authorList>
    </citation>
    <scope>NUCLEOTIDE SEQUENCE</scope>
    <source>
        <strain evidence="3">86</strain>
    </source>
</reference>
<organism evidence="3">
    <name type="scientific">uncultured Pleomorphomonas sp</name>
    <dbReference type="NCBI Taxonomy" id="442121"/>
    <lineage>
        <taxon>Bacteria</taxon>
        <taxon>Pseudomonadati</taxon>
        <taxon>Pseudomonadota</taxon>
        <taxon>Alphaproteobacteria</taxon>
        <taxon>Hyphomicrobiales</taxon>
        <taxon>Pleomorphomonadaceae</taxon>
        <taxon>Pleomorphomonas</taxon>
        <taxon>environmental samples</taxon>
    </lineage>
</organism>
<accession>A0A212L8U6</accession>
<dbReference type="AlphaFoldDB" id="A0A212L8U6"/>
<keyword evidence="1" id="KW-1133">Transmembrane helix</keyword>
<dbReference type="Pfam" id="PF11127">
    <property type="entry name" value="YgaP-like_TM"/>
    <property type="match status" value="1"/>
</dbReference>
<sequence length="66" mass="7182">MTLDRAVLVFAGSVLLVSLLLTYFVSPYFMWLTAFVGCNLIQSAFTGFCPAAIVFRKLGVKPGTAF</sequence>
<gene>
    <name evidence="3" type="ORF">KL86PLE_130043</name>
</gene>
<feature type="domain" description="Inner membrane protein YgaP-like transmembrane" evidence="2">
    <location>
        <begin position="2"/>
        <end position="56"/>
    </location>
</feature>
<keyword evidence="1" id="KW-0812">Transmembrane</keyword>
<name>A0A212L8U6_9HYPH</name>
<proteinExistence type="predicted"/>
<keyword evidence="1" id="KW-0472">Membrane</keyword>
<evidence type="ECO:0000259" key="2">
    <source>
        <dbReference type="Pfam" id="PF11127"/>
    </source>
</evidence>
<evidence type="ECO:0000313" key="3">
    <source>
        <dbReference type="EMBL" id="SCM73992.1"/>
    </source>
</evidence>
<feature type="transmembrane region" description="Helical" evidence="1">
    <location>
        <begin position="7"/>
        <end position="25"/>
    </location>
</feature>
<dbReference type="RefSeq" id="WP_288199627.1">
    <property type="nucleotide sequence ID" value="NZ_LT608334.1"/>
</dbReference>
<dbReference type="InterPro" id="IPR021309">
    <property type="entry name" value="YgaP-like_TM"/>
</dbReference>
<dbReference type="EMBL" id="FMJD01000005">
    <property type="protein sequence ID" value="SCM73992.1"/>
    <property type="molecule type" value="Genomic_DNA"/>
</dbReference>
<feature type="transmembrane region" description="Helical" evidence="1">
    <location>
        <begin position="31"/>
        <end position="55"/>
    </location>
</feature>
<protein>
    <recommendedName>
        <fullName evidence="2">Inner membrane protein YgaP-like transmembrane domain-containing protein</fullName>
    </recommendedName>
</protein>